<reference evidence="9 10" key="2">
    <citation type="submission" date="2015-01" db="EMBL/GenBank/DDBJ databases">
        <authorList>
            <consortium name="NBRP consortium"/>
            <person name="Sawabe T."/>
            <person name="Meirelles P."/>
            <person name="Feng G."/>
            <person name="Sayaka M."/>
            <person name="Hattori M."/>
            <person name="Ohkuma M."/>
        </authorList>
    </citation>
    <scope>NUCLEOTIDE SEQUENCE [LARGE SCALE GENOMIC DNA]</scope>
    <source>
        <strain evidence="9 10">JCM19232</strain>
    </source>
</reference>
<feature type="domain" description="Chitobiase C-terminal" evidence="8">
    <location>
        <begin position="359"/>
        <end position="435"/>
    </location>
</feature>
<evidence type="ECO:0000256" key="5">
    <source>
        <dbReference type="ARBA" id="ARBA00030512"/>
    </source>
</evidence>
<comment type="caution">
    <text evidence="9">The sequence shown here is derived from an EMBL/GenBank/DDBJ whole genome shotgun (WGS) entry which is preliminary data.</text>
</comment>
<dbReference type="Pfam" id="PF03174">
    <property type="entry name" value="CHB_HEX_C"/>
    <property type="match status" value="1"/>
</dbReference>
<dbReference type="GO" id="GO:0004563">
    <property type="term" value="F:beta-N-acetylhexosaminidase activity"/>
    <property type="evidence" value="ECO:0007669"/>
    <property type="project" value="UniProtKB-EC"/>
</dbReference>
<proteinExistence type="inferred from homology"/>
<dbReference type="Proteomes" id="UP000031670">
    <property type="component" value="Unassembled WGS sequence"/>
</dbReference>
<dbReference type="AlphaFoldDB" id="A0A0B8P2E8"/>
<evidence type="ECO:0000313" key="9">
    <source>
        <dbReference type="EMBL" id="GAM60925.1"/>
    </source>
</evidence>
<dbReference type="SUPFAM" id="SSF51445">
    <property type="entry name" value="(Trans)glycosidases"/>
    <property type="match status" value="1"/>
</dbReference>
<evidence type="ECO:0000313" key="10">
    <source>
        <dbReference type="Proteomes" id="UP000031670"/>
    </source>
</evidence>
<dbReference type="EC" id="3.2.1.52" evidence="3"/>
<dbReference type="PANTHER" id="PTHR22600:SF57">
    <property type="entry name" value="BETA-N-ACETYLHEXOSAMINIDASE"/>
    <property type="match status" value="1"/>
</dbReference>
<comment type="catalytic activity">
    <reaction evidence="1">
        <text>Hydrolysis of terminal non-reducing N-acetyl-D-hexosamine residues in N-acetyl-beta-D-hexosaminides.</text>
        <dbReference type="EC" id="3.2.1.52"/>
    </reaction>
</comment>
<keyword evidence="4" id="KW-0378">Hydrolase</keyword>
<organism evidence="9 10">
    <name type="scientific">Vibrio ishigakensis</name>
    <dbReference type="NCBI Taxonomy" id="1481914"/>
    <lineage>
        <taxon>Bacteria</taxon>
        <taxon>Pseudomonadati</taxon>
        <taxon>Pseudomonadota</taxon>
        <taxon>Gammaproteobacteria</taxon>
        <taxon>Vibrionales</taxon>
        <taxon>Vibrionaceae</taxon>
        <taxon>Vibrio</taxon>
    </lineage>
</organism>
<dbReference type="Gene3D" id="2.60.40.10">
    <property type="entry name" value="Immunoglobulins"/>
    <property type="match status" value="1"/>
</dbReference>
<dbReference type="InterPro" id="IPR017853">
    <property type="entry name" value="GH"/>
</dbReference>
<protein>
    <recommendedName>
        <fullName evidence="3">beta-N-acetylhexosaminidase</fullName>
        <ecNumber evidence="3">3.2.1.52</ecNumber>
    </recommendedName>
    <alternativeName>
        <fullName evidence="5">Beta-N-acetylhexosaminidase</fullName>
    </alternativeName>
</protein>
<dbReference type="PANTHER" id="PTHR22600">
    <property type="entry name" value="BETA-HEXOSAMINIDASE"/>
    <property type="match status" value="1"/>
</dbReference>
<dbReference type="InterPro" id="IPR025705">
    <property type="entry name" value="Beta_hexosaminidase_sua/sub"/>
</dbReference>
<dbReference type="InterPro" id="IPR013783">
    <property type="entry name" value="Ig-like_fold"/>
</dbReference>
<dbReference type="InterPro" id="IPR004867">
    <property type="entry name" value="CHB_C_dom"/>
</dbReference>
<evidence type="ECO:0000256" key="6">
    <source>
        <dbReference type="PIRSR" id="PIRSR625705-1"/>
    </source>
</evidence>
<dbReference type="InterPro" id="IPR015883">
    <property type="entry name" value="Glyco_hydro_20_cat"/>
</dbReference>
<name>A0A0B8P2E8_9VIBR</name>
<comment type="similarity">
    <text evidence="2">Belongs to the glycosyl hydrolase 20 family.</text>
</comment>
<accession>A0A0B8P2E8</accession>
<dbReference type="InterPro" id="IPR014756">
    <property type="entry name" value="Ig_E-set"/>
</dbReference>
<evidence type="ECO:0000256" key="1">
    <source>
        <dbReference type="ARBA" id="ARBA00001231"/>
    </source>
</evidence>
<feature type="active site" description="Proton donor" evidence="6">
    <location>
        <position position="92"/>
    </location>
</feature>
<feature type="domain" description="Glycoside hydrolase family 20 catalytic" evidence="7">
    <location>
        <begin position="1"/>
        <end position="318"/>
    </location>
</feature>
<reference evidence="9 10" key="1">
    <citation type="submission" date="2015-01" db="EMBL/GenBank/DDBJ databases">
        <title>Vibrio sp. C5 JCM 19232 whole genome shotgun sequence.</title>
        <authorList>
            <person name="Sawabe T."/>
            <person name="Meirelles P."/>
            <person name="Feng G."/>
            <person name="Sayaka M."/>
            <person name="Hattori M."/>
            <person name="Ohkuma M."/>
        </authorList>
    </citation>
    <scope>NUCLEOTIDE SEQUENCE [LARGE SCALE GENOMIC DNA]</scope>
    <source>
        <strain evidence="9 10">JCM19232</strain>
    </source>
</reference>
<dbReference type="SUPFAM" id="SSF81296">
    <property type="entry name" value="E set domains"/>
    <property type="match status" value="1"/>
</dbReference>
<evidence type="ECO:0000259" key="8">
    <source>
        <dbReference type="Pfam" id="PF03174"/>
    </source>
</evidence>
<dbReference type="GO" id="GO:0016020">
    <property type="term" value="C:membrane"/>
    <property type="evidence" value="ECO:0007669"/>
    <property type="project" value="TreeGrafter"/>
</dbReference>
<dbReference type="GO" id="GO:0030203">
    <property type="term" value="P:glycosaminoglycan metabolic process"/>
    <property type="evidence" value="ECO:0007669"/>
    <property type="project" value="TreeGrafter"/>
</dbReference>
<evidence type="ECO:0000259" key="7">
    <source>
        <dbReference type="Pfam" id="PF00728"/>
    </source>
</evidence>
<dbReference type="PRINTS" id="PR00738">
    <property type="entry name" value="GLHYDRLASE20"/>
</dbReference>
<dbReference type="CDD" id="cd02847">
    <property type="entry name" value="E_set_Chitobiase_C"/>
    <property type="match status" value="1"/>
</dbReference>
<dbReference type="EMBL" id="BBSA01000002">
    <property type="protein sequence ID" value="GAM60925.1"/>
    <property type="molecule type" value="Genomic_DNA"/>
</dbReference>
<evidence type="ECO:0000256" key="4">
    <source>
        <dbReference type="ARBA" id="ARBA00022801"/>
    </source>
</evidence>
<dbReference type="Gene3D" id="3.20.20.80">
    <property type="entry name" value="Glycosidases"/>
    <property type="match status" value="1"/>
</dbReference>
<evidence type="ECO:0000256" key="3">
    <source>
        <dbReference type="ARBA" id="ARBA00012663"/>
    </source>
</evidence>
<gene>
    <name evidence="9" type="ORF">JCM19232_3867</name>
</gene>
<sequence>MPAHSRAAVVSMEARYQHYMEQGEQEKAEEYRLIDPQDLSNVTTVQFYDRQSFINPCLTSSKRFVAKVISEVKAMHQEADMPLNAWHYGGDEAKNIKLGSGFQDQSEASLEGKGSIDLSKENKPYELSPRCVDMMQAEGISDANGLLTYFSGEVSEIVEANHIPTFQIWSDGLKYNKGSEEFATENVRVNLWDTVAWGAPAKANQLVNDGYELVLSNPDFVYFDMPYEVDKHERGYYWATRATDTKKAFSFVPENLAQNAELTVDREGKKYVANSPDAAAPKVYGISAALWSETIRTDDQYEYMTFPRLFSVAERSWNTGDWEQEYEANTEYSSSTKHTDLDALNKDWSRFANILGQRELAKAELRDLHFRLPVPGAEVEEGKLVMNVSYPGIAMEYSTNMGESWQTYFDEKKPEVSGVVLIRSVSPSGQRSSRVTLLAAK</sequence>
<evidence type="ECO:0000256" key="2">
    <source>
        <dbReference type="ARBA" id="ARBA00006285"/>
    </source>
</evidence>
<dbReference type="Pfam" id="PF00728">
    <property type="entry name" value="Glyco_hydro_20"/>
    <property type="match status" value="1"/>
</dbReference>
<dbReference type="GO" id="GO:0005975">
    <property type="term" value="P:carbohydrate metabolic process"/>
    <property type="evidence" value="ECO:0007669"/>
    <property type="project" value="InterPro"/>
</dbReference>